<protein>
    <submittedName>
        <fullName evidence="2">Uncharacterized protein</fullName>
    </submittedName>
</protein>
<proteinExistence type="predicted"/>
<evidence type="ECO:0000256" key="1">
    <source>
        <dbReference type="SAM" id="Phobius"/>
    </source>
</evidence>
<dbReference type="Proteomes" id="UP000683360">
    <property type="component" value="Unassembled WGS sequence"/>
</dbReference>
<gene>
    <name evidence="2" type="ORF">MEDL_26074</name>
</gene>
<keyword evidence="1" id="KW-0812">Transmembrane</keyword>
<dbReference type="OrthoDB" id="6155499at2759"/>
<evidence type="ECO:0000313" key="2">
    <source>
        <dbReference type="EMBL" id="CAG2212064.1"/>
    </source>
</evidence>
<organism evidence="2 3">
    <name type="scientific">Mytilus edulis</name>
    <name type="common">Blue mussel</name>
    <dbReference type="NCBI Taxonomy" id="6550"/>
    <lineage>
        <taxon>Eukaryota</taxon>
        <taxon>Metazoa</taxon>
        <taxon>Spiralia</taxon>
        <taxon>Lophotrochozoa</taxon>
        <taxon>Mollusca</taxon>
        <taxon>Bivalvia</taxon>
        <taxon>Autobranchia</taxon>
        <taxon>Pteriomorphia</taxon>
        <taxon>Mytilida</taxon>
        <taxon>Mytiloidea</taxon>
        <taxon>Mytilidae</taxon>
        <taxon>Mytilinae</taxon>
        <taxon>Mytilus</taxon>
    </lineage>
</organism>
<comment type="caution">
    <text evidence="2">The sequence shown here is derived from an EMBL/GenBank/DDBJ whole genome shotgun (WGS) entry which is preliminary data.</text>
</comment>
<evidence type="ECO:0000313" key="3">
    <source>
        <dbReference type="Proteomes" id="UP000683360"/>
    </source>
</evidence>
<keyword evidence="1" id="KW-1133">Transmembrane helix</keyword>
<accession>A0A8S3RV32</accession>
<keyword evidence="3" id="KW-1185">Reference proteome</keyword>
<sequence>MENKKSIGYVTWISFAHKVELCDTIMTFLQTSPVYTDHTVARTSYNKIKILTEKSYDNTISGKHISKKDMNELRQKVIPKVSRSKIYMCVTGISILFLCIGCIANKTVKRELDITTNYVISYLQSSDSCNLGYGSHFDVYLQHQRDFVERKWLIDETFHRIKVTQVKGVIMIAGPNYGISAFVADIIRNKEHYKPKGYKIINHIWKRDVKTLQMPEKFVLNLMQRISCAYPRYQNYWGS</sequence>
<dbReference type="AlphaFoldDB" id="A0A8S3RV32"/>
<dbReference type="EMBL" id="CAJPWZ010001286">
    <property type="protein sequence ID" value="CAG2212064.1"/>
    <property type="molecule type" value="Genomic_DNA"/>
</dbReference>
<name>A0A8S3RV32_MYTED</name>
<feature type="transmembrane region" description="Helical" evidence="1">
    <location>
        <begin position="86"/>
        <end position="108"/>
    </location>
</feature>
<reference evidence="2" key="1">
    <citation type="submission" date="2021-03" db="EMBL/GenBank/DDBJ databases">
        <authorList>
            <person name="Bekaert M."/>
        </authorList>
    </citation>
    <scope>NUCLEOTIDE SEQUENCE</scope>
</reference>
<keyword evidence="1" id="KW-0472">Membrane</keyword>